<dbReference type="Gene3D" id="3.40.33.10">
    <property type="entry name" value="CAP"/>
    <property type="match status" value="2"/>
</dbReference>
<reference evidence="3" key="1">
    <citation type="submission" date="2024-06" db="EMBL/GenBank/DDBJ databases">
        <title>Mesorhizobium karijinii sp. nov., a symbiont of the iconic Swainsona formosa from arid Australia.</title>
        <authorList>
            <person name="Hill Y.J."/>
            <person name="Watkin E.L.J."/>
            <person name="O'Hara G.W."/>
            <person name="Terpolilli J."/>
            <person name="Tye M.L."/>
            <person name="Kohlmeier M.G."/>
        </authorList>
    </citation>
    <scope>NUCLEOTIDE SEQUENCE</scope>
    <source>
        <strain evidence="3">WSM2240</strain>
    </source>
</reference>
<organism evidence="3">
    <name type="scientific">Mesorhizobium sp. WSM2240</name>
    <dbReference type="NCBI Taxonomy" id="3228851"/>
    <lineage>
        <taxon>Bacteria</taxon>
        <taxon>Pseudomonadati</taxon>
        <taxon>Pseudomonadota</taxon>
        <taxon>Alphaproteobacteria</taxon>
        <taxon>Hyphomicrobiales</taxon>
        <taxon>Phyllobacteriaceae</taxon>
        <taxon>Mesorhizobium</taxon>
    </lineage>
</organism>
<dbReference type="RefSeq" id="WP_353641455.1">
    <property type="nucleotide sequence ID" value="NZ_CP159253.1"/>
</dbReference>
<dbReference type="CDD" id="cd05379">
    <property type="entry name" value="CAP_bacterial"/>
    <property type="match status" value="1"/>
</dbReference>
<feature type="chain" id="PRO_5043952842" evidence="1">
    <location>
        <begin position="36"/>
        <end position="326"/>
    </location>
</feature>
<dbReference type="Pfam" id="PF00188">
    <property type="entry name" value="CAP"/>
    <property type="match status" value="2"/>
</dbReference>
<protein>
    <submittedName>
        <fullName evidence="3">CAP domain-containing protein</fullName>
    </submittedName>
</protein>
<dbReference type="InterPro" id="IPR035940">
    <property type="entry name" value="CAP_sf"/>
</dbReference>
<feature type="domain" description="SCP" evidence="2">
    <location>
        <begin position="49"/>
        <end position="173"/>
    </location>
</feature>
<sequence length="326" mass="35194">MLDRTNDIMRYSLQASAQIGLLALSLALTPHLACAAETGDLEALRAEALSLVNEARDESGLEPLELQKILNEAAQAHAEDMLQRNYYAHVSPEGETVKDRYRDSGGSRWKLVAENIAMCSGCSSPPSLERVRSFHEGWMGSLAHRENILTEGLDGFGFGIAGEDRNVYAVQTFAGPGMPIDLKPGEETVALQADELAQRLARILNREREREGLAPVKASEALSQLANKLLPERSDEKLIADPGNLFGLLPQSQAGDWTTLNVLAAGCGGCGTAPTAADLRYFADQWLDNPNNRQTLLADAASHIGLAMHANGEGRKIAIAVVGRQR</sequence>
<dbReference type="AlphaFoldDB" id="A0AAU8CWL6"/>
<gene>
    <name evidence="3" type="ORF">ABVK50_11375</name>
</gene>
<feature type="signal peptide" evidence="1">
    <location>
        <begin position="1"/>
        <end position="35"/>
    </location>
</feature>
<evidence type="ECO:0000256" key="1">
    <source>
        <dbReference type="SAM" id="SignalP"/>
    </source>
</evidence>
<dbReference type="PANTHER" id="PTHR31157">
    <property type="entry name" value="SCP DOMAIN-CONTAINING PROTEIN"/>
    <property type="match status" value="1"/>
</dbReference>
<evidence type="ECO:0000259" key="2">
    <source>
        <dbReference type="Pfam" id="PF00188"/>
    </source>
</evidence>
<evidence type="ECO:0000313" key="3">
    <source>
        <dbReference type="EMBL" id="XCG51034.1"/>
    </source>
</evidence>
<dbReference type="InterPro" id="IPR014044">
    <property type="entry name" value="CAP_dom"/>
</dbReference>
<dbReference type="PANTHER" id="PTHR31157:SF1">
    <property type="entry name" value="SCP DOMAIN-CONTAINING PROTEIN"/>
    <property type="match status" value="1"/>
</dbReference>
<proteinExistence type="predicted"/>
<dbReference type="SUPFAM" id="SSF55797">
    <property type="entry name" value="PR-1-like"/>
    <property type="match status" value="1"/>
</dbReference>
<accession>A0AAU8CWL6</accession>
<feature type="domain" description="SCP" evidence="2">
    <location>
        <begin position="204"/>
        <end position="318"/>
    </location>
</feature>
<dbReference type="EMBL" id="CP159253">
    <property type="protein sequence ID" value="XCG51034.1"/>
    <property type="molecule type" value="Genomic_DNA"/>
</dbReference>
<name>A0AAU8CWL6_9HYPH</name>
<keyword evidence="1" id="KW-0732">Signal</keyword>